<organism evidence="1 2">
    <name type="scientific">Dactylonectria macrodidyma</name>
    <dbReference type="NCBI Taxonomy" id="307937"/>
    <lineage>
        <taxon>Eukaryota</taxon>
        <taxon>Fungi</taxon>
        <taxon>Dikarya</taxon>
        <taxon>Ascomycota</taxon>
        <taxon>Pezizomycotina</taxon>
        <taxon>Sordariomycetes</taxon>
        <taxon>Hypocreomycetidae</taxon>
        <taxon>Hypocreales</taxon>
        <taxon>Nectriaceae</taxon>
        <taxon>Dactylonectria</taxon>
    </lineage>
</organism>
<dbReference type="Proteomes" id="UP000738349">
    <property type="component" value="Unassembled WGS sequence"/>
</dbReference>
<evidence type="ECO:0000313" key="1">
    <source>
        <dbReference type="EMBL" id="KAH7143546.1"/>
    </source>
</evidence>
<reference evidence="1" key="1">
    <citation type="journal article" date="2021" name="Nat. Commun.">
        <title>Genetic determinants of endophytism in the Arabidopsis root mycobiome.</title>
        <authorList>
            <person name="Mesny F."/>
            <person name="Miyauchi S."/>
            <person name="Thiergart T."/>
            <person name="Pickel B."/>
            <person name="Atanasova L."/>
            <person name="Karlsson M."/>
            <person name="Huettel B."/>
            <person name="Barry K.W."/>
            <person name="Haridas S."/>
            <person name="Chen C."/>
            <person name="Bauer D."/>
            <person name="Andreopoulos W."/>
            <person name="Pangilinan J."/>
            <person name="LaButti K."/>
            <person name="Riley R."/>
            <person name="Lipzen A."/>
            <person name="Clum A."/>
            <person name="Drula E."/>
            <person name="Henrissat B."/>
            <person name="Kohler A."/>
            <person name="Grigoriev I.V."/>
            <person name="Martin F.M."/>
            <person name="Hacquard S."/>
        </authorList>
    </citation>
    <scope>NUCLEOTIDE SEQUENCE</scope>
    <source>
        <strain evidence="1">MPI-CAGE-AT-0147</strain>
    </source>
</reference>
<dbReference type="EMBL" id="JAGMUV010000009">
    <property type="protein sequence ID" value="KAH7143546.1"/>
    <property type="molecule type" value="Genomic_DNA"/>
</dbReference>
<dbReference type="OrthoDB" id="5153746at2759"/>
<comment type="caution">
    <text evidence="1">The sequence shown here is derived from an EMBL/GenBank/DDBJ whole genome shotgun (WGS) entry which is preliminary data.</text>
</comment>
<keyword evidence="2" id="KW-1185">Reference proteome</keyword>
<gene>
    <name evidence="1" type="ORF">EDB81DRAFT_884154</name>
</gene>
<accession>A0A9P9ES29</accession>
<proteinExistence type="predicted"/>
<name>A0A9P9ES29_9HYPO</name>
<dbReference type="AlphaFoldDB" id="A0A9P9ES29"/>
<protein>
    <submittedName>
        <fullName evidence="1">Uncharacterized protein</fullName>
    </submittedName>
</protein>
<evidence type="ECO:0000313" key="2">
    <source>
        <dbReference type="Proteomes" id="UP000738349"/>
    </source>
</evidence>
<sequence>MASPDILQSFNLALPGYRPDPEPHTNHEYGVVNQESFARDLLNRPDVQAFLRDMSLAGWETSRRFESNGDVNGDVTSAAMVQLLNPVDVTLAARPGREIVSLNQHNAYTEPVSPHNARADKCWAWYDERDKPHYVAVLDYKKLGTIVEEEFGKAVFPPGTDHQWQVHQMFERGRHTLFKDNSAILMKQVTNYADQYSTRYVAFFGWNCLILLYLADAEENDGGLGAK</sequence>